<dbReference type="PANTHER" id="PTHR21623:SF2">
    <property type="entry name" value="COILED-COIL DOMAIN-CONTAINING PROTEIN 33"/>
    <property type="match status" value="1"/>
</dbReference>
<sequence length="310" mass="34921">LQEDIDTRTQALRTCGIEIVDLRRAVQKKDQVIQNLQMKVNNYEVLERRQQEELQICLEGNCLTTSNMPLLAQHYTKLQTKYTELDQSHREMTQKLLSCRNYEAELIEFKAKYKEMEAAHVAQAAYLQKAQREMQKIGVYKQTIGTQETVIAKLEKLVDAKLAEAKANAIGPNVHAEIFRLRLENAFLKEQTTCHIASARLNQPTLSPKAPTPVPPLRVPRQTNGEASGNGDRPATKASLPPLRVEKATNTEPSLVASLPRLSSPTTHDDVLVVRVRVLEEQLRVIATNAAQEIAQLKAALFEHEMGTVW</sequence>
<keyword evidence="4" id="KW-1185">Reference proteome</keyword>
<evidence type="ECO:0000313" key="4">
    <source>
        <dbReference type="Proteomes" id="UP000243579"/>
    </source>
</evidence>
<evidence type="ECO:0000313" key="3">
    <source>
        <dbReference type="EMBL" id="OQR96442.1"/>
    </source>
</evidence>
<proteinExistence type="predicted"/>
<feature type="coiled-coil region" evidence="1">
    <location>
        <begin position="19"/>
        <end position="53"/>
    </location>
</feature>
<reference evidence="3 4" key="1">
    <citation type="journal article" date="2014" name="Genome Biol. Evol.">
        <title>The secreted proteins of Achlya hypogyna and Thraustotheca clavata identify the ancestral oomycete secretome and reveal gene acquisitions by horizontal gene transfer.</title>
        <authorList>
            <person name="Misner I."/>
            <person name="Blouin N."/>
            <person name="Leonard G."/>
            <person name="Richards T.A."/>
            <person name="Lane C.E."/>
        </authorList>
    </citation>
    <scope>NUCLEOTIDE SEQUENCE [LARGE SCALE GENOMIC DNA]</scope>
    <source>
        <strain evidence="3 4">ATCC 48635</strain>
    </source>
</reference>
<dbReference type="OrthoDB" id="552574at2759"/>
<accession>A0A1V9ZEP2</accession>
<comment type="caution">
    <text evidence="3">The sequence shown here is derived from an EMBL/GenBank/DDBJ whole genome shotgun (WGS) entry which is preliminary data.</text>
</comment>
<feature type="non-terminal residue" evidence="3">
    <location>
        <position position="1"/>
    </location>
</feature>
<feature type="region of interest" description="Disordered" evidence="2">
    <location>
        <begin position="202"/>
        <end position="262"/>
    </location>
</feature>
<dbReference type="AlphaFoldDB" id="A0A1V9ZEP2"/>
<dbReference type="STRING" id="1202772.A0A1V9ZEP2"/>
<dbReference type="GO" id="GO:0005777">
    <property type="term" value="C:peroxisome"/>
    <property type="evidence" value="ECO:0007669"/>
    <property type="project" value="TreeGrafter"/>
</dbReference>
<name>A0A1V9ZEP2_ACHHY</name>
<dbReference type="PANTHER" id="PTHR21623">
    <property type="entry name" value="SPERIOLIN-BINDING FACTOR"/>
    <property type="match status" value="1"/>
</dbReference>
<dbReference type="Proteomes" id="UP000243579">
    <property type="component" value="Unassembled WGS sequence"/>
</dbReference>
<protein>
    <submittedName>
        <fullName evidence="3">Uncharacterized protein</fullName>
    </submittedName>
</protein>
<keyword evidence="1" id="KW-0175">Coiled coil</keyword>
<evidence type="ECO:0000256" key="1">
    <source>
        <dbReference type="SAM" id="Coils"/>
    </source>
</evidence>
<evidence type="ECO:0000256" key="2">
    <source>
        <dbReference type="SAM" id="MobiDB-lite"/>
    </source>
</evidence>
<dbReference type="InterPro" id="IPR039889">
    <property type="entry name" value="CCD33"/>
</dbReference>
<gene>
    <name evidence="3" type="ORF">ACHHYP_15766</name>
</gene>
<organism evidence="3 4">
    <name type="scientific">Achlya hypogyna</name>
    <name type="common">Oomycete</name>
    <name type="synonym">Protoachlya hypogyna</name>
    <dbReference type="NCBI Taxonomy" id="1202772"/>
    <lineage>
        <taxon>Eukaryota</taxon>
        <taxon>Sar</taxon>
        <taxon>Stramenopiles</taxon>
        <taxon>Oomycota</taxon>
        <taxon>Saprolegniomycetes</taxon>
        <taxon>Saprolegniales</taxon>
        <taxon>Achlyaceae</taxon>
        <taxon>Achlya</taxon>
    </lineage>
</organism>
<dbReference type="EMBL" id="JNBR01000144">
    <property type="protein sequence ID" value="OQR96442.1"/>
    <property type="molecule type" value="Genomic_DNA"/>
</dbReference>